<protein>
    <submittedName>
        <fullName evidence="5">Methyltransferase</fullName>
    </submittedName>
</protein>
<organism evidence="5 6">
    <name type="scientific">Glutamicibacter nicotianae</name>
    <name type="common">Arthrobacter nicotianae</name>
    <dbReference type="NCBI Taxonomy" id="37929"/>
    <lineage>
        <taxon>Bacteria</taxon>
        <taxon>Bacillati</taxon>
        <taxon>Actinomycetota</taxon>
        <taxon>Actinomycetes</taxon>
        <taxon>Micrococcales</taxon>
        <taxon>Micrococcaceae</taxon>
        <taxon>Glutamicibacter</taxon>
    </lineage>
</organism>
<dbReference type="InterPro" id="IPR029063">
    <property type="entry name" value="SAM-dependent_MTases_sf"/>
</dbReference>
<evidence type="ECO:0000256" key="3">
    <source>
        <dbReference type="SAM" id="MobiDB-lite"/>
    </source>
</evidence>
<feature type="compositionally biased region" description="Basic and acidic residues" evidence="3">
    <location>
        <begin position="141"/>
        <end position="151"/>
    </location>
</feature>
<name>A0ABQ0RJH6_GLUNI</name>
<evidence type="ECO:0000259" key="4">
    <source>
        <dbReference type="Pfam" id="PF13649"/>
    </source>
</evidence>
<dbReference type="Proteomes" id="UP000316242">
    <property type="component" value="Unassembled WGS sequence"/>
</dbReference>
<dbReference type="PANTHER" id="PTHR43861:SF1">
    <property type="entry name" value="TRANS-ACONITATE 2-METHYLTRANSFERASE"/>
    <property type="match status" value="1"/>
</dbReference>
<keyword evidence="2" id="KW-0808">Transferase</keyword>
<sequence length="250" mass="27842">MADYDPRITELYDTDNPDGPDHDYYRALAAETQAERILDLGCGTGLLTVTLVGERRTVVGVDPSPVMLSYARRRPEAGRVTWIDGDSSAIEGGPFDLMVMTGNVAQHIPGQQWERTLKQLREAARPGTVLAFESRNPSTRAWEKWDAEESTTRQTPFGPLTEWFDADESSPGVVRLMSYAKFEQSQEVVVEKLELAFRSAEQISRDLSAAGFEVRAIWGDWTREPFNGEQPLMIFEAEAAKGKTGETAHG</sequence>
<keyword evidence="6" id="KW-1185">Reference proteome</keyword>
<evidence type="ECO:0000256" key="1">
    <source>
        <dbReference type="ARBA" id="ARBA00022603"/>
    </source>
</evidence>
<dbReference type="GO" id="GO:0008168">
    <property type="term" value="F:methyltransferase activity"/>
    <property type="evidence" value="ECO:0007669"/>
    <property type="project" value="UniProtKB-KW"/>
</dbReference>
<gene>
    <name evidence="5" type="ORF">ANI01nite_11660</name>
</gene>
<dbReference type="Gene3D" id="3.40.50.150">
    <property type="entry name" value="Vaccinia Virus protein VP39"/>
    <property type="match status" value="1"/>
</dbReference>
<dbReference type="EMBL" id="BJNE01000003">
    <property type="protein sequence ID" value="GEC11963.1"/>
    <property type="molecule type" value="Genomic_DNA"/>
</dbReference>
<accession>A0ABQ0RJH6</accession>
<dbReference type="PANTHER" id="PTHR43861">
    <property type="entry name" value="TRANS-ACONITATE 2-METHYLTRANSFERASE-RELATED"/>
    <property type="match status" value="1"/>
</dbReference>
<dbReference type="GO" id="GO:0032259">
    <property type="term" value="P:methylation"/>
    <property type="evidence" value="ECO:0007669"/>
    <property type="project" value="UniProtKB-KW"/>
</dbReference>
<dbReference type="SUPFAM" id="SSF53335">
    <property type="entry name" value="S-adenosyl-L-methionine-dependent methyltransferases"/>
    <property type="match status" value="1"/>
</dbReference>
<feature type="region of interest" description="Disordered" evidence="3">
    <location>
        <begin position="141"/>
        <end position="161"/>
    </location>
</feature>
<evidence type="ECO:0000256" key="2">
    <source>
        <dbReference type="ARBA" id="ARBA00022679"/>
    </source>
</evidence>
<dbReference type="InterPro" id="IPR041698">
    <property type="entry name" value="Methyltransf_25"/>
</dbReference>
<feature type="compositionally biased region" description="Basic and acidic residues" evidence="3">
    <location>
        <begin position="1"/>
        <end position="10"/>
    </location>
</feature>
<evidence type="ECO:0000313" key="5">
    <source>
        <dbReference type="EMBL" id="GEC11963.1"/>
    </source>
</evidence>
<comment type="caution">
    <text evidence="5">The sequence shown here is derived from an EMBL/GenBank/DDBJ whole genome shotgun (WGS) entry which is preliminary data.</text>
</comment>
<keyword evidence="1 5" id="KW-0489">Methyltransferase</keyword>
<reference evidence="5 6" key="1">
    <citation type="submission" date="2019-06" db="EMBL/GenBank/DDBJ databases">
        <title>Whole genome shotgun sequence of Glutamicibacter nicotianae NBRC 14234.</title>
        <authorList>
            <person name="Hosoyama A."/>
            <person name="Uohara A."/>
            <person name="Ohji S."/>
            <person name="Ichikawa N."/>
        </authorList>
    </citation>
    <scope>NUCLEOTIDE SEQUENCE [LARGE SCALE GENOMIC DNA]</scope>
    <source>
        <strain evidence="5 6">NBRC 14234</strain>
    </source>
</reference>
<dbReference type="Pfam" id="PF13649">
    <property type="entry name" value="Methyltransf_25"/>
    <property type="match status" value="1"/>
</dbReference>
<feature type="domain" description="Methyltransferase" evidence="4">
    <location>
        <begin position="37"/>
        <end position="127"/>
    </location>
</feature>
<proteinExistence type="predicted"/>
<feature type="region of interest" description="Disordered" evidence="3">
    <location>
        <begin position="1"/>
        <end position="20"/>
    </location>
</feature>
<evidence type="ECO:0000313" key="6">
    <source>
        <dbReference type="Proteomes" id="UP000316242"/>
    </source>
</evidence>
<dbReference type="CDD" id="cd02440">
    <property type="entry name" value="AdoMet_MTases"/>
    <property type="match status" value="1"/>
</dbReference>
<dbReference type="RefSeq" id="WP_141356652.1">
    <property type="nucleotide sequence ID" value="NZ_BAAAWM010000001.1"/>
</dbReference>